<feature type="repeat" description="ANK" evidence="2">
    <location>
        <begin position="700"/>
        <end position="729"/>
    </location>
</feature>
<keyword evidence="1" id="KW-0677">Repeat</keyword>
<dbReference type="Proteomes" id="UP000664521">
    <property type="component" value="Unassembled WGS sequence"/>
</dbReference>
<dbReference type="InterPro" id="IPR056884">
    <property type="entry name" value="NPHP3-like_N"/>
</dbReference>
<evidence type="ECO:0000313" key="5">
    <source>
        <dbReference type="Proteomes" id="UP000664521"/>
    </source>
</evidence>
<evidence type="ECO:0000313" key="4">
    <source>
        <dbReference type="EMBL" id="CAF9936921.1"/>
    </source>
</evidence>
<feature type="repeat" description="ANK" evidence="2">
    <location>
        <begin position="896"/>
        <end position="928"/>
    </location>
</feature>
<keyword evidence="5" id="KW-1185">Reference proteome</keyword>
<feature type="domain" description="Nephrocystin 3-like N-terminal" evidence="3">
    <location>
        <begin position="249"/>
        <end position="362"/>
    </location>
</feature>
<gene>
    <name evidence="4" type="ORF">HETSPECPRED_010500</name>
</gene>
<proteinExistence type="predicted"/>
<dbReference type="Pfam" id="PF12796">
    <property type="entry name" value="Ank_2"/>
    <property type="match status" value="2"/>
</dbReference>
<protein>
    <recommendedName>
        <fullName evidence="3">Nephrocystin 3-like N-terminal domain-containing protein</fullName>
    </recommendedName>
</protein>
<comment type="caution">
    <text evidence="4">The sequence shown here is derived from an EMBL/GenBank/DDBJ whole genome shotgun (WGS) entry which is preliminary data.</text>
</comment>
<evidence type="ECO:0000259" key="3">
    <source>
        <dbReference type="Pfam" id="PF24883"/>
    </source>
</evidence>
<dbReference type="InterPro" id="IPR002110">
    <property type="entry name" value="Ankyrin_rpt"/>
</dbReference>
<keyword evidence="2" id="KW-0040">ANK repeat</keyword>
<dbReference type="Pfam" id="PF00023">
    <property type="entry name" value="Ank"/>
    <property type="match status" value="1"/>
</dbReference>
<dbReference type="InterPro" id="IPR036770">
    <property type="entry name" value="Ankyrin_rpt-contain_sf"/>
</dbReference>
<evidence type="ECO:0000256" key="2">
    <source>
        <dbReference type="PROSITE-ProRule" id="PRU00023"/>
    </source>
</evidence>
<dbReference type="PROSITE" id="PS50088">
    <property type="entry name" value="ANK_REPEAT"/>
    <property type="match status" value="3"/>
</dbReference>
<dbReference type="SUPFAM" id="SSF48403">
    <property type="entry name" value="Ankyrin repeat"/>
    <property type="match status" value="1"/>
</dbReference>
<feature type="repeat" description="ANK" evidence="2">
    <location>
        <begin position="929"/>
        <end position="962"/>
    </location>
</feature>
<dbReference type="SMART" id="SM00248">
    <property type="entry name" value="ANK"/>
    <property type="match status" value="9"/>
</dbReference>
<dbReference type="Gene3D" id="1.25.40.20">
    <property type="entry name" value="Ankyrin repeat-containing domain"/>
    <property type="match status" value="2"/>
</dbReference>
<organism evidence="4 5">
    <name type="scientific">Heterodermia speciosa</name>
    <dbReference type="NCBI Taxonomy" id="116794"/>
    <lineage>
        <taxon>Eukaryota</taxon>
        <taxon>Fungi</taxon>
        <taxon>Dikarya</taxon>
        <taxon>Ascomycota</taxon>
        <taxon>Pezizomycotina</taxon>
        <taxon>Lecanoromycetes</taxon>
        <taxon>OSLEUM clade</taxon>
        <taxon>Lecanoromycetidae</taxon>
        <taxon>Caliciales</taxon>
        <taxon>Physciaceae</taxon>
        <taxon>Heterodermia</taxon>
    </lineage>
</organism>
<dbReference type="AlphaFoldDB" id="A0A8H3GBS9"/>
<accession>A0A8H3GBS9</accession>
<dbReference type="Pfam" id="PF24883">
    <property type="entry name" value="NPHP3_N"/>
    <property type="match status" value="1"/>
</dbReference>
<name>A0A8H3GBS9_9LECA</name>
<dbReference type="EMBL" id="CAJPDS010000096">
    <property type="protein sequence ID" value="CAF9936921.1"/>
    <property type="molecule type" value="Genomic_DNA"/>
</dbReference>
<sequence>MAEGLAVAASVIAVLQITNSVISICYDYSAAANDASWELPRLTSELESLRNVLQRLEPLAKQADFSLAVPNAKIPAFAELCKPNGPLPLCCREIESLETILKTPDWIAGFGSRRKALVQALRWPLKKKDTEKALERIRRLREILSFALTADQTAMSLEIQKLSESINAAVLDSQQIVKSTEEIVLNMQEKVNLSNDVTLDVYEHTLPQVTEMPAEADTQQQDHGFSKEWTFLSGKWMQTPSSGYMCSHSSGSSLAYFFFDFSDYDKQQCDQVIRSIIKQLYSQSYDAMGEVEALFSSCQDGETAVDVAALTTTLQAVIQKSGQTYIVLDALDECSDIVDLLVVIQKIVEANFSGLHLLCTSRWLTNIEETLQNLTTSDRMIQIRSKIVDIDISDYISSRLQTDPKLKRWRNRPDIQEEIRTAMSEKAHGMFRWAFCQLIALQACPNLPTLRETLRSLPKTLDETYSRILCNIPEEYSDYAVSILRWLAYAERPMRLAELGELIAVKLSGDPWFDADIRFPDPKDLLDIFPGLLQVEVKGSEVSAVSLAHLSVKEYLISERIKTQQSQRFWLPKSQSHELIAATCLAYIFHFYDEGHRWTFDRKLLQKYPLMSYAIKTWTWHAEIADSIQGILKDLILEFFRRGDLKGLWYRQSRGHALLHIIMPESMPSLFIAASIGVRGIVQILLESGHHVNERCALGTALETAALRGHDSVLKLLLENGADPNLHYPSLQTAARFGTLESVKALVESGAKIHDERGRFGSSLIAVCVSSRLLAGKSAGEKADFLLDKGANVHISSKRYGNALHAACAHDRADLALIEKLVSRGMEIDARGGSFVTLLLSHGAKKAVRGGKYGTALHAACYKGNEKIVRLLLGDQCPETRSAADQNLDVNEVTTRYGTPLHAACLGGNEKIVPLLINLGVNVNTNVPELGTPLHLVCSRGFATEIAKILLANGADVNIRKDIEPYTALQILLRQKHSSGRQEKLRMLYEQNVVETGLSQLDSIRLEEIKKQVKVSTGGVIVDRGMSTEADTEPSEI</sequence>
<dbReference type="OrthoDB" id="195446at2759"/>
<reference evidence="4" key="1">
    <citation type="submission" date="2021-03" db="EMBL/GenBank/DDBJ databases">
        <authorList>
            <person name="Tagirdzhanova G."/>
        </authorList>
    </citation>
    <scope>NUCLEOTIDE SEQUENCE</scope>
</reference>
<dbReference type="PROSITE" id="PS50297">
    <property type="entry name" value="ANK_REP_REGION"/>
    <property type="match status" value="3"/>
</dbReference>
<evidence type="ECO:0000256" key="1">
    <source>
        <dbReference type="ARBA" id="ARBA00022737"/>
    </source>
</evidence>
<dbReference type="PANTHER" id="PTHR10039">
    <property type="entry name" value="AMELOGENIN"/>
    <property type="match status" value="1"/>
</dbReference>
<dbReference type="PANTHER" id="PTHR10039:SF16">
    <property type="entry name" value="GPI INOSITOL-DEACYLASE"/>
    <property type="match status" value="1"/>
</dbReference>